<evidence type="ECO:0000256" key="4">
    <source>
        <dbReference type="PROSITE-ProRule" id="PRU00284"/>
    </source>
</evidence>
<dbReference type="CDD" id="cd06225">
    <property type="entry name" value="HAMP"/>
    <property type="match status" value="1"/>
</dbReference>
<sequence>MACMVGGIGLLNANRSAGAIEQSATTSLALQASQEADMMHDAIRGDVFLALLGAAKTDAAQVAEAQKDLGDHVGVFAKNMEFLNSLEISDEVKANLKITAPLVQAYAASAETVIKLAATDAAASQAAVPEFQKAFKVLEGAMEAQSASIEKNAQDNAEMTKGAARQTLVQLAVALTVAAGLLMWAALWLSGHLARPMAHAVQIADQLASGDLSAQVVSEGNDETRQLLTSMARMQSSFSGIVKNVKSNAEIVATASAEIAQGNHDLSERTEQQANALEQTAGSMAELSNMVKQNAESAIHANQLATSASSIAVEGGTVVSQVVDTMKDINASSRKIADIISVIDGIAFQTNILALNAAVEAARAGEQGRGFAVVASEVRSLAGRSADAAKEIKSLINASVERVEHGTTLVDQAGITMTEVVSSIKRVTEIMGEISAASNEQANGVSLVGAAVSQMDQTTQQNAALVEEMAAAASSLKSQSQELVDTVAVFKLSSEAGHSSPQVRRPVVASPVKAKATNVENKRGALGTSSGGSYSGATKHSGQVGAKNARPSLKIAGPSQAAKAGVVANDDWETF</sequence>
<evidence type="ECO:0000313" key="9">
    <source>
        <dbReference type="EMBL" id="QDL56787.1"/>
    </source>
</evidence>
<evidence type="ECO:0000256" key="1">
    <source>
        <dbReference type="ARBA" id="ARBA00004370"/>
    </source>
</evidence>
<feature type="region of interest" description="Disordered" evidence="5">
    <location>
        <begin position="519"/>
        <end position="575"/>
    </location>
</feature>
<gene>
    <name evidence="9" type="ORF">EXZ61_12140</name>
</gene>
<dbReference type="Pfam" id="PF00672">
    <property type="entry name" value="HAMP"/>
    <property type="match status" value="1"/>
</dbReference>
<evidence type="ECO:0000256" key="3">
    <source>
        <dbReference type="ARBA" id="ARBA00029447"/>
    </source>
</evidence>
<dbReference type="SMART" id="SM00283">
    <property type="entry name" value="MA"/>
    <property type="match status" value="1"/>
</dbReference>
<dbReference type="KEGG" id="rhg:EXZ61_12140"/>
<dbReference type="InterPro" id="IPR004090">
    <property type="entry name" value="Chemotax_Me-accpt_rcpt"/>
</dbReference>
<dbReference type="AlphaFoldDB" id="A0A515EVS3"/>
<reference evidence="10" key="1">
    <citation type="submission" date="2019-02" db="EMBL/GenBank/DDBJ databases">
        <title>Complete genome sequence of Rhodoferax sp. Gr-4.</title>
        <authorList>
            <person name="Jin L."/>
        </authorList>
    </citation>
    <scope>NUCLEOTIDE SEQUENCE [LARGE SCALE GENOMIC DNA]</scope>
    <source>
        <strain evidence="10">Gr-4</strain>
    </source>
</reference>
<organism evidence="9 10">
    <name type="scientific">Rhodoferax aquaticus</name>
    <dbReference type="NCBI Taxonomy" id="2527691"/>
    <lineage>
        <taxon>Bacteria</taxon>
        <taxon>Pseudomonadati</taxon>
        <taxon>Pseudomonadota</taxon>
        <taxon>Betaproteobacteria</taxon>
        <taxon>Burkholderiales</taxon>
        <taxon>Comamonadaceae</taxon>
        <taxon>Rhodoferax</taxon>
    </lineage>
</organism>
<evidence type="ECO:0000259" key="7">
    <source>
        <dbReference type="PROSITE" id="PS50111"/>
    </source>
</evidence>
<evidence type="ECO:0000256" key="2">
    <source>
        <dbReference type="ARBA" id="ARBA00022481"/>
    </source>
</evidence>
<dbReference type="PRINTS" id="PR00260">
    <property type="entry name" value="CHEMTRNSDUCR"/>
</dbReference>
<reference evidence="10" key="2">
    <citation type="journal article" date="2020" name="Int. J. Syst. Evol. Microbiol.">
        <title>Genomic insights into a novel species Rhodoferax aquaticus sp. nov., isolated from freshwater.</title>
        <authorList>
            <person name="Li T."/>
            <person name="Zhuo Y."/>
            <person name="Jin C.Z."/>
            <person name="Wu X."/>
            <person name="Ko S.R."/>
            <person name="Jin F.J."/>
            <person name="Ahn C.Y."/>
            <person name="Oh H.M."/>
            <person name="Lee H.G."/>
            <person name="Jin L."/>
        </authorList>
    </citation>
    <scope>NUCLEOTIDE SEQUENCE [LARGE SCALE GENOMIC DNA]</scope>
    <source>
        <strain evidence="10">Gr-4</strain>
    </source>
</reference>
<dbReference type="GO" id="GO:0005886">
    <property type="term" value="C:plasma membrane"/>
    <property type="evidence" value="ECO:0007669"/>
    <property type="project" value="TreeGrafter"/>
</dbReference>
<dbReference type="FunFam" id="1.10.287.950:FF:000001">
    <property type="entry name" value="Methyl-accepting chemotaxis sensory transducer"/>
    <property type="match status" value="1"/>
</dbReference>
<keyword evidence="6" id="KW-0812">Transmembrane</keyword>
<dbReference type="PANTHER" id="PTHR43531:SF14">
    <property type="entry name" value="METHYL-ACCEPTING CHEMOTAXIS PROTEIN I-RELATED"/>
    <property type="match status" value="1"/>
</dbReference>
<dbReference type="InterPro" id="IPR004089">
    <property type="entry name" value="MCPsignal_dom"/>
</dbReference>
<proteinExistence type="inferred from homology"/>
<feature type="domain" description="HAMP" evidence="8">
    <location>
        <begin position="191"/>
        <end position="243"/>
    </location>
</feature>
<dbReference type="Pfam" id="PF00015">
    <property type="entry name" value="MCPsignal"/>
    <property type="match status" value="1"/>
</dbReference>
<dbReference type="Gene3D" id="1.10.287.950">
    <property type="entry name" value="Methyl-accepting chemotaxis protein"/>
    <property type="match status" value="1"/>
</dbReference>
<dbReference type="CDD" id="cd11386">
    <property type="entry name" value="MCP_signal"/>
    <property type="match status" value="1"/>
</dbReference>
<keyword evidence="6" id="KW-1133">Transmembrane helix</keyword>
<dbReference type="PROSITE" id="PS50111">
    <property type="entry name" value="CHEMOTAXIS_TRANSDUC_2"/>
    <property type="match status" value="1"/>
</dbReference>
<name>A0A515EVS3_9BURK</name>
<dbReference type="PANTHER" id="PTHR43531">
    <property type="entry name" value="PROTEIN ICFG"/>
    <property type="match status" value="1"/>
</dbReference>
<dbReference type="GO" id="GO:0007165">
    <property type="term" value="P:signal transduction"/>
    <property type="evidence" value="ECO:0007669"/>
    <property type="project" value="UniProtKB-KW"/>
</dbReference>
<evidence type="ECO:0000313" key="10">
    <source>
        <dbReference type="Proteomes" id="UP000317365"/>
    </source>
</evidence>
<dbReference type="GO" id="GO:0004888">
    <property type="term" value="F:transmembrane signaling receptor activity"/>
    <property type="evidence" value="ECO:0007669"/>
    <property type="project" value="InterPro"/>
</dbReference>
<protein>
    <submittedName>
        <fullName evidence="9">HAMP domain-containing protein</fullName>
    </submittedName>
</protein>
<comment type="subcellular location">
    <subcellularLocation>
        <location evidence="1">Membrane</location>
    </subcellularLocation>
</comment>
<dbReference type="SMART" id="SM00304">
    <property type="entry name" value="HAMP"/>
    <property type="match status" value="1"/>
</dbReference>
<accession>A0A515EVS3</accession>
<evidence type="ECO:0000256" key="5">
    <source>
        <dbReference type="SAM" id="MobiDB-lite"/>
    </source>
</evidence>
<comment type="similarity">
    <text evidence="3">Belongs to the methyl-accepting chemotaxis (MCP) protein family.</text>
</comment>
<dbReference type="PROSITE" id="PS50885">
    <property type="entry name" value="HAMP"/>
    <property type="match status" value="1"/>
</dbReference>
<keyword evidence="4" id="KW-0807">Transducer</keyword>
<keyword evidence="2" id="KW-0488">Methylation</keyword>
<dbReference type="Proteomes" id="UP000317365">
    <property type="component" value="Chromosome"/>
</dbReference>
<dbReference type="InterPro" id="IPR003660">
    <property type="entry name" value="HAMP_dom"/>
</dbReference>
<feature type="domain" description="Methyl-accepting transducer" evidence="7">
    <location>
        <begin position="248"/>
        <end position="477"/>
    </location>
</feature>
<dbReference type="InterPro" id="IPR051310">
    <property type="entry name" value="MCP_chemotaxis"/>
</dbReference>
<evidence type="ECO:0000259" key="8">
    <source>
        <dbReference type="PROSITE" id="PS50885"/>
    </source>
</evidence>
<keyword evidence="6" id="KW-0472">Membrane</keyword>
<dbReference type="SUPFAM" id="SSF58104">
    <property type="entry name" value="Methyl-accepting chemotaxis protein (MCP) signaling domain"/>
    <property type="match status" value="1"/>
</dbReference>
<dbReference type="GO" id="GO:0006935">
    <property type="term" value="P:chemotaxis"/>
    <property type="evidence" value="ECO:0007669"/>
    <property type="project" value="InterPro"/>
</dbReference>
<dbReference type="EMBL" id="CP036282">
    <property type="protein sequence ID" value="QDL56787.1"/>
    <property type="molecule type" value="Genomic_DNA"/>
</dbReference>
<keyword evidence="10" id="KW-1185">Reference proteome</keyword>
<feature type="transmembrane region" description="Helical" evidence="6">
    <location>
        <begin position="168"/>
        <end position="189"/>
    </location>
</feature>
<evidence type="ECO:0000256" key="6">
    <source>
        <dbReference type="SAM" id="Phobius"/>
    </source>
</evidence>